<dbReference type="InterPro" id="IPR018376">
    <property type="entry name" value="Enoyl-CoA_hyd/isom_CS"/>
</dbReference>
<dbReference type="Pfam" id="PF00378">
    <property type="entry name" value="ECH_1"/>
    <property type="match status" value="1"/>
</dbReference>
<evidence type="ECO:0000313" key="4">
    <source>
        <dbReference type="EMBL" id="SDE78604.1"/>
    </source>
</evidence>
<organism evidence="4 5">
    <name type="scientific">Halorientalis regularis</name>
    <dbReference type="NCBI Taxonomy" id="660518"/>
    <lineage>
        <taxon>Archaea</taxon>
        <taxon>Methanobacteriati</taxon>
        <taxon>Methanobacteriota</taxon>
        <taxon>Stenosarchaea group</taxon>
        <taxon>Halobacteria</taxon>
        <taxon>Halobacteriales</taxon>
        <taxon>Haloarculaceae</taxon>
        <taxon>Halorientalis</taxon>
    </lineage>
</organism>
<dbReference type="PANTHER" id="PTHR11941:SF54">
    <property type="entry name" value="ENOYL-COA HYDRATASE, MITOCHONDRIAL"/>
    <property type="match status" value="1"/>
</dbReference>
<dbReference type="RefSeq" id="WP_092687041.1">
    <property type="nucleotide sequence ID" value="NZ_FNBK01000001.1"/>
</dbReference>
<dbReference type="CDD" id="cd06558">
    <property type="entry name" value="crotonase-like"/>
    <property type="match status" value="1"/>
</dbReference>
<dbReference type="Gene3D" id="3.90.226.10">
    <property type="entry name" value="2-enoyl-CoA Hydratase, Chain A, domain 1"/>
    <property type="match status" value="1"/>
</dbReference>
<reference evidence="5" key="1">
    <citation type="submission" date="2016-10" db="EMBL/GenBank/DDBJ databases">
        <authorList>
            <person name="Varghese N."/>
            <person name="Submissions S."/>
        </authorList>
    </citation>
    <scope>NUCLEOTIDE SEQUENCE [LARGE SCALE GENOMIC DNA]</scope>
    <source>
        <strain evidence="5">IBRC-M 10760</strain>
    </source>
</reference>
<dbReference type="AlphaFoldDB" id="A0A1G7FRW3"/>
<dbReference type="FunFam" id="3.90.226.10:FF:000009">
    <property type="entry name" value="Carnitinyl-CoA dehydratase"/>
    <property type="match status" value="1"/>
</dbReference>
<sequence>MTDIDTDFETIRIETPGNYVGHLVLDRPEDMNTVSATMLEELDEAVDVLEDHEGVRAIYITGEGEKAFSAGADVSSNGAMDNREGVEHSRYGQRVFGKFRESDLPVIAGIDGYALGGGLELSMCADLRVASESSEMGLPEHNLGLLPGWGGTQRLQRLIGESAAKYVVFTAERIPAERMHELGFVHEVYDDDEFEEQGLEFAANVAGGPPIAQKYTKRAMREGWDNMEAGLELEASAFGHLLDTEDLSEGITAFVTDQEPEFEGK</sequence>
<dbReference type="Proteomes" id="UP000199076">
    <property type="component" value="Unassembled WGS sequence"/>
</dbReference>
<protein>
    <submittedName>
        <fullName evidence="4">Enoyl-CoA hydratase / 3-hydroxyacyl-CoA dehydrogenase</fullName>
    </submittedName>
</protein>
<name>A0A1G7FRW3_9EURY</name>
<evidence type="ECO:0000256" key="3">
    <source>
        <dbReference type="RuleBase" id="RU003707"/>
    </source>
</evidence>
<dbReference type="OrthoDB" id="27846at2157"/>
<evidence type="ECO:0000256" key="1">
    <source>
        <dbReference type="ARBA" id="ARBA00005254"/>
    </source>
</evidence>
<keyword evidence="5" id="KW-1185">Reference proteome</keyword>
<dbReference type="GO" id="GO:0016829">
    <property type="term" value="F:lyase activity"/>
    <property type="evidence" value="ECO:0007669"/>
    <property type="project" value="UniProtKB-KW"/>
</dbReference>
<accession>A0A1G7FRW3</accession>
<keyword evidence="2" id="KW-0456">Lyase</keyword>
<proteinExistence type="inferred from homology"/>
<dbReference type="EMBL" id="FNBK01000001">
    <property type="protein sequence ID" value="SDE78604.1"/>
    <property type="molecule type" value="Genomic_DNA"/>
</dbReference>
<evidence type="ECO:0000256" key="2">
    <source>
        <dbReference type="ARBA" id="ARBA00023239"/>
    </source>
</evidence>
<dbReference type="InterPro" id="IPR001753">
    <property type="entry name" value="Enoyl-CoA_hydra/iso"/>
</dbReference>
<dbReference type="PANTHER" id="PTHR11941">
    <property type="entry name" value="ENOYL-COA HYDRATASE-RELATED"/>
    <property type="match status" value="1"/>
</dbReference>
<dbReference type="SUPFAM" id="SSF52096">
    <property type="entry name" value="ClpP/crotonase"/>
    <property type="match status" value="1"/>
</dbReference>
<comment type="similarity">
    <text evidence="1 3">Belongs to the enoyl-CoA hydratase/isomerase family.</text>
</comment>
<gene>
    <name evidence="4" type="ORF">SAMN05216218_101319</name>
</gene>
<dbReference type="PROSITE" id="PS00166">
    <property type="entry name" value="ENOYL_COA_HYDRATASE"/>
    <property type="match status" value="1"/>
</dbReference>
<dbReference type="InterPro" id="IPR029045">
    <property type="entry name" value="ClpP/crotonase-like_dom_sf"/>
</dbReference>
<dbReference type="GO" id="GO:0006635">
    <property type="term" value="P:fatty acid beta-oxidation"/>
    <property type="evidence" value="ECO:0007669"/>
    <property type="project" value="TreeGrafter"/>
</dbReference>
<evidence type="ECO:0000313" key="5">
    <source>
        <dbReference type="Proteomes" id="UP000199076"/>
    </source>
</evidence>
<dbReference type="STRING" id="660518.SAMN05216218_101319"/>